<protein>
    <submittedName>
        <fullName evidence="4">Ectoine/hydroxyectoine ABC transporter substrate-binding protein EhuB</fullName>
    </submittedName>
</protein>
<dbReference type="RefSeq" id="WP_381537015.1">
    <property type="nucleotide sequence ID" value="NZ_JBHUGI010000024.1"/>
</dbReference>
<evidence type="ECO:0000256" key="1">
    <source>
        <dbReference type="ARBA" id="ARBA00022729"/>
    </source>
</evidence>
<dbReference type="InterPro" id="IPR001638">
    <property type="entry name" value="Solute-binding_3/MltF_N"/>
</dbReference>
<reference evidence="5" key="1">
    <citation type="journal article" date="2019" name="Int. J. Syst. Evol. Microbiol.">
        <title>The Global Catalogue of Microorganisms (GCM) 10K type strain sequencing project: providing services to taxonomists for standard genome sequencing and annotation.</title>
        <authorList>
            <consortium name="The Broad Institute Genomics Platform"/>
            <consortium name="The Broad Institute Genome Sequencing Center for Infectious Disease"/>
            <person name="Wu L."/>
            <person name="Ma J."/>
        </authorList>
    </citation>
    <scope>NUCLEOTIDE SEQUENCE [LARGE SCALE GENOMIC DNA]</scope>
    <source>
        <strain evidence="5">CGMCC 4.7177</strain>
    </source>
</reference>
<feature type="signal peptide" evidence="2">
    <location>
        <begin position="1"/>
        <end position="21"/>
    </location>
</feature>
<dbReference type="InterPro" id="IPR014337">
    <property type="entry name" value="Ectoine_EhuB"/>
</dbReference>
<dbReference type="PROSITE" id="PS51257">
    <property type="entry name" value="PROKAR_LIPOPROTEIN"/>
    <property type="match status" value="1"/>
</dbReference>
<dbReference type="Gene3D" id="3.40.190.10">
    <property type="entry name" value="Periplasmic binding protein-like II"/>
    <property type="match status" value="2"/>
</dbReference>
<dbReference type="CDD" id="cd01002">
    <property type="entry name" value="PBP2_Ehub_like"/>
    <property type="match status" value="1"/>
</dbReference>
<keyword evidence="1 2" id="KW-0732">Signal</keyword>
<dbReference type="EMBL" id="JBHUGI010000024">
    <property type="protein sequence ID" value="MFD1928027.1"/>
    <property type="molecule type" value="Genomic_DNA"/>
</dbReference>
<comment type="caution">
    <text evidence="4">The sequence shown here is derived from an EMBL/GenBank/DDBJ whole genome shotgun (WGS) entry which is preliminary data.</text>
</comment>
<dbReference type="SUPFAM" id="SSF53850">
    <property type="entry name" value="Periplasmic binding protein-like II"/>
    <property type="match status" value="1"/>
</dbReference>
<organism evidence="4 5">
    <name type="scientific">Sporosarcina siberiensis</name>
    <dbReference type="NCBI Taxonomy" id="1365606"/>
    <lineage>
        <taxon>Bacteria</taxon>
        <taxon>Bacillati</taxon>
        <taxon>Bacillota</taxon>
        <taxon>Bacilli</taxon>
        <taxon>Bacillales</taxon>
        <taxon>Caryophanaceae</taxon>
        <taxon>Sporosarcina</taxon>
    </lineage>
</organism>
<evidence type="ECO:0000313" key="5">
    <source>
        <dbReference type="Proteomes" id="UP001597218"/>
    </source>
</evidence>
<dbReference type="NCBIfam" id="TIGR02995">
    <property type="entry name" value="ectoine_ehuB"/>
    <property type="match status" value="1"/>
</dbReference>
<sequence>MRKISLLVMLFGILLLLAACGSEEKVETDEKNVLEQLQKAGKVKVGFANEKPYAYEDDDGELKGAAVEIAKQVLHNLGIKEVEGHLSDFGNLIPGLNAGKFDLITAGMAITPDRCKNAAFGEPEIQYGEGLIVATGNPMNLRSYKDVADNPDIKIAVMSGATEIDFLLREGVAENQIMKVPDIPASFSAVESGRAHATTGTEMTIKMALESANKDKLEFVNDFEQPKIEGNPSFGAAAFRIDNVELREAYNAELTKLKKEGKIAALIEPSGFSAEMNVVDVDLTTASICSGENY</sequence>
<evidence type="ECO:0000259" key="3">
    <source>
        <dbReference type="SMART" id="SM00062"/>
    </source>
</evidence>
<dbReference type="Proteomes" id="UP001597218">
    <property type="component" value="Unassembled WGS sequence"/>
</dbReference>
<keyword evidence="5" id="KW-1185">Reference proteome</keyword>
<dbReference type="PANTHER" id="PTHR35936:SF17">
    <property type="entry name" value="ARGININE-BINDING EXTRACELLULAR PROTEIN ARTP"/>
    <property type="match status" value="1"/>
</dbReference>
<feature type="chain" id="PRO_5045143665" evidence="2">
    <location>
        <begin position="22"/>
        <end position="294"/>
    </location>
</feature>
<dbReference type="Pfam" id="PF00497">
    <property type="entry name" value="SBP_bac_3"/>
    <property type="match status" value="1"/>
</dbReference>
<accession>A0ABW4SEU8</accession>
<proteinExistence type="predicted"/>
<dbReference type="PANTHER" id="PTHR35936">
    <property type="entry name" value="MEMBRANE-BOUND LYTIC MUREIN TRANSGLYCOSYLASE F"/>
    <property type="match status" value="1"/>
</dbReference>
<feature type="domain" description="Solute-binding protein family 3/N-terminal" evidence="3">
    <location>
        <begin position="42"/>
        <end position="274"/>
    </location>
</feature>
<name>A0ABW4SEU8_9BACL</name>
<gene>
    <name evidence="4" type="primary">ehuB</name>
    <name evidence="4" type="ORF">ACFSFY_08150</name>
</gene>
<dbReference type="SMART" id="SM00062">
    <property type="entry name" value="PBPb"/>
    <property type="match status" value="1"/>
</dbReference>
<evidence type="ECO:0000313" key="4">
    <source>
        <dbReference type="EMBL" id="MFD1928027.1"/>
    </source>
</evidence>
<evidence type="ECO:0000256" key="2">
    <source>
        <dbReference type="SAM" id="SignalP"/>
    </source>
</evidence>